<evidence type="ECO:0000256" key="1">
    <source>
        <dbReference type="SAM" id="MobiDB-lite"/>
    </source>
</evidence>
<evidence type="ECO:0000313" key="4">
    <source>
        <dbReference type="Proteomes" id="UP000823921"/>
    </source>
</evidence>
<organism evidence="3 4">
    <name type="scientific">Candidatus Flavonifractor intestinigallinarum</name>
    <dbReference type="NCBI Taxonomy" id="2838586"/>
    <lineage>
        <taxon>Bacteria</taxon>
        <taxon>Bacillati</taxon>
        <taxon>Bacillota</taxon>
        <taxon>Clostridia</taxon>
        <taxon>Eubacteriales</taxon>
        <taxon>Oscillospiraceae</taxon>
        <taxon>Flavonifractor</taxon>
    </lineage>
</organism>
<reference evidence="3" key="2">
    <citation type="submission" date="2021-04" db="EMBL/GenBank/DDBJ databases">
        <authorList>
            <person name="Gilroy R."/>
        </authorList>
    </citation>
    <scope>NUCLEOTIDE SEQUENCE</scope>
    <source>
        <strain evidence="3">CHK192-8294</strain>
    </source>
</reference>
<feature type="region of interest" description="Disordered" evidence="1">
    <location>
        <begin position="31"/>
        <end position="58"/>
    </location>
</feature>
<keyword evidence="2" id="KW-0472">Membrane</keyword>
<proteinExistence type="predicted"/>
<dbReference type="Proteomes" id="UP000823921">
    <property type="component" value="Unassembled WGS sequence"/>
</dbReference>
<feature type="compositionally biased region" description="Basic residues" evidence="1">
    <location>
        <begin position="33"/>
        <end position="42"/>
    </location>
</feature>
<dbReference type="EMBL" id="DWXO01000056">
    <property type="protein sequence ID" value="HJB80479.1"/>
    <property type="molecule type" value="Genomic_DNA"/>
</dbReference>
<dbReference type="AlphaFoldDB" id="A0A9D2SB92"/>
<feature type="transmembrane region" description="Helical" evidence="2">
    <location>
        <begin position="6"/>
        <end position="26"/>
    </location>
</feature>
<evidence type="ECO:0000313" key="3">
    <source>
        <dbReference type="EMBL" id="HJB80479.1"/>
    </source>
</evidence>
<protein>
    <recommendedName>
        <fullName evidence="5">YtxH-like protein</fullName>
    </recommendedName>
</protein>
<evidence type="ECO:0000256" key="2">
    <source>
        <dbReference type="SAM" id="Phobius"/>
    </source>
</evidence>
<gene>
    <name evidence="3" type="ORF">H9712_05800</name>
</gene>
<evidence type="ECO:0008006" key="5">
    <source>
        <dbReference type="Google" id="ProtNLM"/>
    </source>
</evidence>
<keyword evidence="2" id="KW-0812">Transmembrane</keyword>
<keyword evidence="2" id="KW-1133">Transmembrane helix</keyword>
<sequence length="58" mass="6222">MTNHTFLGGMGLGILAGAAMGMAVTAKGMQNPKMRRMAKKATQKMEQMKDDLADTMGF</sequence>
<accession>A0A9D2SB92</accession>
<name>A0A9D2SB92_9FIRM</name>
<comment type="caution">
    <text evidence="3">The sequence shown here is derived from an EMBL/GenBank/DDBJ whole genome shotgun (WGS) entry which is preliminary data.</text>
</comment>
<reference evidence="3" key="1">
    <citation type="journal article" date="2021" name="PeerJ">
        <title>Extensive microbial diversity within the chicken gut microbiome revealed by metagenomics and culture.</title>
        <authorList>
            <person name="Gilroy R."/>
            <person name="Ravi A."/>
            <person name="Getino M."/>
            <person name="Pursley I."/>
            <person name="Horton D.L."/>
            <person name="Alikhan N.F."/>
            <person name="Baker D."/>
            <person name="Gharbi K."/>
            <person name="Hall N."/>
            <person name="Watson M."/>
            <person name="Adriaenssens E.M."/>
            <person name="Foster-Nyarko E."/>
            <person name="Jarju S."/>
            <person name="Secka A."/>
            <person name="Antonio M."/>
            <person name="Oren A."/>
            <person name="Chaudhuri R.R."/>
            <person name="La Ragione R."/>
            <person name="Hildebrand F."/>
            <person name="Pallen M.J."/>
        </authorList>
    </citation>
    <scope>NUCLEOTIDE SEQUENCE</scope>
    <source>
        <strain evidence="3">CHK192-8294</strain>
    </source>
</reference>